<dbReference type="InterPro" id="IPR023027">
    <property type="entry name" value="Mannitol_DH_CS"/>
</dbReference>
<dbReference type="PANTHER" id="PTHR43362">
    <property type="entry name" value="MANNITOL DEHYDROGENASE DSF1-RELATED"/>
    <property type="match status" value="1"/>
</dbReference>
<dbReference type="SUPFAM" id="SSF51735">
    <property type="entry name" value="NAD(P)-binding Rossmann-fold domains"/>
    <property type="match status" value="1"/>
</dbReference>
<dbReference type="InterPro" id="IPR013328">
    <property type="entry name" value="6PGD_dom2"/>
</dbReference>
<dbReference type="InterPro" id="IPR000669">
    <property type="entry name" value="Mannitol_DH"/>
</dbReference>
<evidence type="ECO:0000256" key="1">
    <source>
        <dbReference type="ARBA" id="ARBA00023002"/>
    </source>
</evidence>
<proteinExistence type="predicted"/>
<dbReference type="Proteomes" id="UP001318321">
    <property type="component" value="Unassembled WGS sequence"/>
</dbReference>
<dbReference type="InterPro" id="IPR013131">
    <property type="entry name" value="Mannitol_DH_N"/>
</dbReference>
<dbReference type="Gene3D" id="3.40.50.720">
    <property type="entry name" value="NAD(P)-binding Rossmann-like Domain"/>
    <property type="match status" value="1"/>
</dbReference>
<evidence type="ECO:0000313" key="6">
    <source>
        <dbReference type="Proteomes" id="UP001318321"/>
    </source>
</evidence>
<gene>
    <name evidence="5" type="ORF">HBJ55_18940</name>
</gene>
<sequence>MPALSNATLTRLDPRIAVPRYDRQALTPGIVHIGVGGFHRAHQAMYLDELMNRGQAFDWGIVGVGVMPGDRRMQEALSAQDHLYTLVVKHPGGEREPRVIGAMLDYLFAPDDPEAAIECMADPAIRIVSLTVTEGGYNFHPVSGEFDLGNPDVRHDLDRPDAPRTTFGLVVEALARRRERGLTPFTIMSCDNIQGNGEVARRMFSAFARARDTELGEWLEFEVPFPNAMVDRITPVTQPADIEELAHEFGVDDAWPVVCEPFTQWVLEDRFVCGRPPLEQAGVQVVEDVEPYELMKLRLLNASHQALCYFGYLAGYRYAHEVCRDPLFVDFLLGYMRHEGSPTLAPVPGVDLEQYRLTLIERFANPEIKDTLARLCAESSDRIPKWLVPVIREQLARGGEIHRSAAVVASWARYAEGTDEQGEPITVVDRFKNELMALAAVNRTQPTAFIDNRELFGDLAEHERFRQAYLAALESLHERGARATLEALSGEQAQGAE</sequence>
<feature type="domain" description="Mannitol dehydrogenase N-terminal" evidence="3">
    <location>
        <begin position="29"/>
        <end position="279"/>
    </location>
</feature>
<keyword evidence="1" id="KW-0560">Oxidoreductase</keyword>
<evidence type="ECO:0000256" key="2">
    <source>
        <dbReference type="ARBA" id="ARBA00023027"/>
    </source>
</evidence>
<comment type="caution">
    <text evidence="5">The sequence shown here is derived from an EMBL/GenBank/DDBJ whole genome shotgun (WGS) entry which is preliminary data.</text>
</comment>
<dbReference type="PANTHER" id="PTHR43362:SF1">
    <property type="entry name" value="MANNITOL DEHYDROGENASE 2-RELATED"/>
    <property type="match status" value="1"/>
</dbReference>
<protein>
    <submittedName>
        <fullName evidence="5">Mannitol dehydrogenase family protein</fullName>
    </submittedName>
</protein>
<reference evidence="5 6" key="1">
    <citation type="submission" date="2020-03" db="EMBL/GenBank/DDBJ databases">
        <title>Identification of Halomonas strains.</title>
        <authorList>
            <person name="Xiao Z."/>
            <person name="Dong F."/>
            <person name="Wang Z."/>
            <person name="Zhao J.-Y."/>
        </authorList>
    </citation>
    <scope>NUCLEOTIDE SEQUENCE [LARGE SCALE GENOMIC DNA]</scope>
    <source>
        <strain evidence="5 6">DX6</strain>
    </source>
</reference>
<dbReference type="Pfam" id="PF01232">
    <property type="entry name" value="Mannitol_dh"/>
    <property type="match status" value="1"/>
</dbReference>
<evidence type="ECO:0000259" key="3">
    <source>
        <dbReference type="Pfam" id="PF01232"/>
    </source>
</evidence>
<evidence type="ECO:0000313" key="5">
    <source>
        <dbReference type="EMBL" id="NIC07508.1"/>
    </source>
</evidence>
<evidence type="ECO:0000259" key="4">
    <source>
        <dbReference type="Pfam" id="PF08125"/>
    </source>
</evidence>
<dbReference type="RefSeq" id="WP_167118739.1">
    <property type="nucleotide sequence ID" value="NZ_JAAQTO010000053.1"/>
</dbReference>
<feature type="domain" description="Mannitol dehydrogenase C-terminal" evidence="4">
    <location>
        <begin position="288"/>
        <end position="476"/>
    </location>
</feature>
<dbReference type="PRINTS" id="PR00084">
    <property type="entry name" value="MTLDHDRGNASE"/>
</dbReference>
<dbReference type="SUPFAM" id="SSF48179">
    <property type="entry name" value="6-phosphogluconate dehydrogenase C-terminal domain-like"/>
    <property type="match status" value="1"/>
</dbReference>
<dbReference type="PROSITE" id="PS00974">
    <property type="entry name" value="MANNITOL_DHGENASE"/>
    <property type="match status" value="1"/>
</dbReference>
<organism evidence="5 6">
    <name type="scientific">Billgrantia bachuensis</name>
    <dbReference type="NCBI Taxonomy" id="2717286"/>
    <lineage>
        <taxon>Bacteria</taxon>
        <taxon>Pseudomonadati</taxon>
        <taxon>Pseudomonadota</taxon>
        <taxon>Gammaproteobacteria</taxon>
        <taxon>Oceanospirillales</taxon>
        <taxon>Halomonadaceae</taxon>
        <taxon>Billgrantia</taxon>
    </lineage>
</organism>
<dbReference type="Gene3D" id="1.10.1040.10">
    <property type="entry name" value="N-(1-d-carboxylethyl)-l-norvaline Dehydrogenase, domain 2"/>
    <property type="match status" value="1"/>
</dbReference>
<dbReference type="InterPro" id="IPR036291">
    <property type="entry name" value="NAD(P)-bd_dom_sf"/>
</dbReference>
<keyword evidence="2" id="KW-0520">NAD</keyword>
<accession>A0ABX0PZB9</accession>
<keyword evidence="6" id="KW-1185">Reference proteome</keyword>
<dbReference type="InterPro" id="IPR050988">
    <property type="entry name" value="Mannitol_DH/Oxidoreductase"/>
</dbReference>
<dbReference type="EMBL" id="JAAQTO010000053">
    <property type="protein sequence ID" value="NIC07508.1"/>
    <property type="molecule type" value="Genomic_DNA"/>
</dbReference>
<dbReference type="InterPro" id="IPR013118">
    <property type="entry name" value="Mannitol_DH_C"/>
</dbReference>
<name>A0ABX0PZB9_9GAMM</name>
<dbReference type="Pfam" id="PF08125">
    <property type="entry name" value="Mannitol_dh_C"/>
    <property type="match status" value="1"/>
</dbReference>
<dbReference type="InterPro" id="IPR008927">
    <property type="entry name" value="6-PGluconate_DH-like_C_sf"/>
</dbReference>